<gene>
    <name evidence="4" type="ORF">CAL12_21005</name>
</gene>
<organism evidence="4 5">
    <name type="scientific">Bordetella genomosp. 8</name>
    <dbReference type="NCBI Taxonomy" id="1416806"/>
    <lineage>
        <taxon>Bacteria</taxon>
        <taxon>Pseudomonadati</taxon>
        <taxon>Pseudomonadota</taxon>
        <taxon>Betaproteobacteria</taxon>
        <taxon>Burkholderiales</taxon>
        <taxon>Alcaligenaceae</taxon>
        <taxon>Bordetella</taxon>
    </lineage>
</organism>
<evidence type="ECO:0000256" key="1">
    <source>
        <dbReference type="SAM" id="MobiDB-lite"/>
    </source>
</evidence>
<sequence length="181" mass="18437">MPSECNDFIMTMRKKIPSIAFGLWLLLAAPLMAHAQCAPGIPGAGNPGCIPPSAPNSPYNQGGGASASSPTPPPVWRDSWGAIAMDPNTAQSGTVTGLPDKQAATRAALDQCRRNGGRACQILVSYYNQCAAVAQRPGGGPVSVAHAAEEKDAGDLAVNACGGKSACVVVYSACSDAVRVQ</sequence>
<dbReference type="Proteomes" id="UP000194151">
    <property type="component" value="Chromosome"/>
</dbReference>
<feature type="signal peptide" evidence="2">
    <location>
        <begin position="1"/>
        <end position="35"/>
    </location>
</feature>
<evidence type="ECO:0000256" key="2">
    <source>
        <dbReference type="SAM" id="SignalP"/>
    </source>
</evidence>
<evidence type="ECO:0000313" key="5">
    <source>
        <dbReference type="Proteomes" id="UP000194151"/>
    </source>
</evidence>
<dbReference type="KEGG" id="bgv:CAL12_21005"/>
<evidence type="ECO:0000259" key="3">
    <source>
        <dbReference type="Pfam" id="PF13827"/>
    </source>
</evidence>
<dbReference type="InterPro" id="IPR025240">
    <property type="entry name" value="DUF4189"/>
</dbReference>
<dbReference type="Pfam" id="PF13827">
    <property type="entry name" value="DUF4189"/>
    <property type="match status" value="1"/>
</dbReference>
<name>A0A1W6YPN3_9BORD</name>
<feature type="domain" description="DUF4189" evidence="3">
    <location>
        <begin position="80"/>
        <end position="174"/>
    </location>
</feature>
<feature type="chain" id="PRO_5012642277" description="DUF4189 domain-containing protein" evidence="2">
    <location>
        <begin position="36"/>
        <end position="181"/>
    </location>
</feature>
<keyword evidence="5" id="KW-1185">Reference proteome</keyword>
<protein>
    <recommendedName>
        <fullName evidence="3">DUF4189 domain-containing protein</fullName>
    </recommendedName>
</protein>
<proteinExistence type="predicted"/>
<keyword evidence="2" id="KW-0732">Signal</keyword>
<dbReference type="EMBL" id="CP021108">
    <property type="protein sequence ID" value="ARP83050.1"/>
    <property type="molecule type" value="Genomic_DNA"/>
</dbReference>
<accession>A0A1W6YPN3</accession>
<evidence type="ECO:0000313" key="4">
    <source>
        <dbReference type="EMBL" id="ARP83050.1"/>
    </source>
</evidence>
<dbReference type="AlphaFoldDB" id="A0A1W6YPN3"/>
<reference evidence="4 5" key="1">
    <citation type="submission" date="2017-05" db="EMBL/GenBank/DDBJ databases">
        <title>Complete and WGS of Bordetella genogroups.</title>
        <authorList>
            <person name="Spilker T."/>
            <person name="LiPuma J."/>
        </authorList>
    </citation>
    <scope>NUCLEOTIDE SEQUENCE [LARGE SCALE GENOMIC DNA]</scope>
    <source>
        <strain evidence="4 5">AU19157</strain>
    </source>
</reference>
<feature type="region of interest" description="Disordered" evidence="1">
    <location>
        <begin position="52"/>
        <end position="77"/>
    </location>
</feature>
<dbReference type="STRING" id="1416806.CAL12_21005"/>